<dbReference type="InterPro" id="IPR001962">
    <property type="entry name" value="Asn_synthase"/>
</dbReference>
<dbReference type="Gene3D" id="3.40.50.620">
    <property type="entry name" value="HUPs"/>
    <property type="match status" value="1"/>
</dbReference>
<dbReference type="Pfam" id="PF00733">
    <property type="entry name" value="Asn_synthase"/>
    <property type="match status" value="1"/>
</dbReference>
<evidence type="ECO:0000256" key="3">
    <source>
        <dbReference type="ARBA" id="ARBA00048741"/>
    </source>
</evidence>
<proteinExistence type="predicted"/>
<evidence type="ECO:0000313" key="5">
    <source>
        <dbReference type="EMBL" id="GAA3784292.1"/>
    </source>
</evidence>
<dbReference type="PANTHER" id="PTHR43284">
    <property type="entry name" value="ASPARAGINE SYNTHETASE (GLUTAMINE-HYDROLYZING)"/>
    <property type="match status" value="1"/>
</dbReference>
<dbReference type="RefSeq" id="WP_344729101.1">
    <property type="nucleotide sequence ID" value="NZ_BAABBI010000001.1"/>
</dbReference>
<reference evidence="6" key="1">
    <citation type="journal article" date="2019" name="Int. J. Syst. Evol. Microbiol.">
        <title>The Global Catalogue of Microorganisms (GCM) 10K type strain sequencing project: providing services to taxonomists for standard genome sequencing and annotation.</title>
        <authorList>
            <consortium name="The Broad Institute Genomics Platform"/>
            <consortium name="The Broad Institute Genome Sequencing Center for Infectious Disease"/>
            <person name="Wu L."/>
            <person name="Ma J."/>
        </authorList>
    </citation>
    <scope>NUCLEOTIDE SEQUENCE [LARGE SCALE GENOMIC DNA]</scope>
    <source>
        <strain evidence="6">JCM 17525</strain>
    </source>
</reference>
<sequence>MKISTPIIPSKQIFANVANKENAYNLEAICVFVATGFFMGADTYWKNKVCLLPAHDHELDAQGRLLKSTPNFNWYYQPEQKPFKDTLSNYIELLTTITKNQVKDNPVILPLSGGLDSRSQALVLKNFKNEVQAFSYAFQGGYPEHHIAKKIAKECRFSFKQFDITPGYLWQVIDDLLSINGGYSEFTHPRQMAVLPELKKMTGVFSLGHWGDVLFDRGVPEATQKGDVVPLLLKKMVKPRGLILAEKLWSNWGLKGDFKTYLIDRITTDLNAININNISAKVRAYKTSQWAHRWTTTNLSVFEAANPMTLPYYDNRMCEFVCKTPESYLADRRLQIAHINQDKALANITWQAQKPFSVANYAYNKTPYNIPYRIVNKLQRTIKNVQGKPYIQRNWELQFLGDSNAEKLESYLFDNNFNTWIPKDVVKSTYNTFLKEDPINTAHAVSMLLTLAVWYKKNNT</sequence>
<comment type="catalytic activity">
    <reaction evidence="3">
        <text>L-aspartate + L-glutamine + ATP + H2O = L-asparagine + L-glutamate + AMP + diphosphate + H(+)</text>
        <dbReference type="Rhea" id="RHEA:12228"/>
        <dbReference type="ChEBI" id="CHEBI:15377"/>
        <dbReference type="ChEBI" id="CHEBI:15378"/>
        <dbReference type="ChEBI" id="CHEBI:29985"/>
        <dbReference type="ChEBI" id="CHEBI:29991"/>
        <dbReference type="ChEBI" id="CHEBI:30616"/>
        <dbReference type="ChEBI" id="CHEBI:33019"/>
        <dbReference type="ChEBI" id="CHEBI:58048"/>
        <dbReference type="ChEBI" id="CHEBI:58359"/>
        <dbReference type="ChEBI" id="CHEBI:456215"/>
        <dbReference type="EC" id="6.3.5.4"/>
    </reaction>
</comment>
<dbReference type="PANTHER" id="PTHR43284:SF1">
    <property type="entry name" value="ASPARAGINE SYNTHETASE"/>
    <property type="match status" value="1"/>
</dbReference>
<keyword evidence="6" id="KW-1185">Reference proteome</keyword>
<organism evidence="5 6">
    <name type="scientific">Corallibacter vietnamensis</name>
    <dbReference type="NCBI Taxonomy" id="904130"/>
    <lineage>
        <taxon>Bacteria</taxon>
        <taxon>Pseudomonadati</taxon>
        <taxon>Bacteroidota</taxon>
        <taxon>Flavobacteriia</taxon>
        <taxon>Flavobacteriales</taxon>
        <taxon>Flavobacteriaceae</taxon>
        <taxon>Corallibacter</taxon>
    </lineage>
</organism>
<dbReference type="EC" id="6.3.5.4" evidence="2"/>
<feature type="domain" description="Asparagine synthetase" evidence="4">
    <location>
        <begin position="96"/>
        <end position="189"/>
    </location>
</feature>
<evidence type="ECO:0000256" key="2">
    <source>
        <dbReference type="ARBA" id="ARBA00012737"/>
    </source>
</evidence>
<dbReference type="InterPro" id="IPR051786">
    <property type="entry name" value="ASN_synthetase/amidase"/>
</dbReference>
<evidence type="ECO:0000256" key="1">
    <source>
        <dbReference type="ARBA" id="ARBA00005187"/>
    </source>
</evidence>
<dbReference type="Proteomes" id="UP001501456">
    <property type="component" value="Unassembled WGS sequence"/>
</dbReference>
<comment type="pathway">
    <text evidence="1">Amino-acid biosynthesis; L-asparagine biosynthesis; L-asparagine from L-aspartate (L-Gln route): step 1/1.</text>
</comment>
<name>A0ABP7H4Q3_9FLAO</name>
<dbReference type="InterPro" id="IPR014729">
    <property type="entry name" value="Rossmann-like_a/b/a_fold"/>
</dbReference>
<evidence type="ECO:0000313" key="6">
    <source>
        <dbReference type="Proteomes" id="UP001501456"/>
    </source>
</evidence>
<evidence type="ECO:0000259" key="4">
    <source>
        <dbReference type="Pfam" id="PF00733"/>
    </source>
</evidence>
<comment type="caution">
    <text evidence="5">The sequence shown here is derived from an EMBL/GenBank/DDBJ whole genome shotgun (WGS) entry which is preliminary data.</text>
</comment>
<dbReference type="EMBL" id="BAABBI010000001">
    <property type="protein sequence ID" value="GAA3784292.1"/>
    <property type="molecule type" value="Genomic_DNA"/>
</dbReference>
<protein>
    <recommendedName>
        <fullName evidence="2">asparagine synthase (glutamine-hydrolyzing)</fullName>
        <ecNumber evidence="2">6.3.5.4</ecNumber>
    </recommendedName>
</protein>
<accession>A0ABP7H4Q3</accession>
<dbReference type="SUPFAM" id="SSF52402">
    <property type="entry name" value="Adenine nucleotide alpha hydrolases-like"/>
    <property type="match status" value="1"/>
</dbReference>
<gene>
    <name evidence="5" type="ORF">GCM10022271_15830</name>
</gene>